<dbReference type="Gene3D" id="3.30.590.10">
    <property type="entry name" value="Glutamine synthetase/guanido kinase, catalytic domain"/>
    <property type="match status" value="1"/>
</dbReference>
<keyword evidence="7" id="KW-1185">Reference proteome</keyword>
<dbReference type="AlphaFoldDB" id="A0A9W8NK60"/>
<evidence type="ECO:0000313" key="7">
    <source>
        <dbReference type="Proteomes" id="UP001148614"/>
    </source>
</evidence>
<keyword evidence="4" id="KW-1133">Transmembrane helix</keyword>
<accession>A0A9W8NK60</accession>
<evidence type="ECO:0000313" key="6">
    <source>
        <dbReference type="EMBL" id="KAJ3578324.1"/>
    </source>
</evidence>
<dbReference type="PANTHER" id="PTHR43785">
    <property type="entry name" value="GAMMA-GLUTAMYLPUTRESCINE SYNTHETASE"/>
    <property type="match status" value="1"/>
</dbReference>
<evidence type="ECO:0000259" key="5">
    <source>
        <dbReference type="PROSITE" id="PS51987"/>
    </source>
</evidence>
<dbReference type="GO" id="GO:0004356">
    <property type="term" value="F:glutamine synthetase activity"/>
    <property type="evidence" value="ECO:0007669"/>
    <property type="project" value="InterPro"/>
</dbReference>
<feature type="transmembrane region" description="Helical" evidence="4">
    <location>
        <begin position="6"/>
        <end position="30"/>
    </location>
</feature>
<comment type="caution">
    <text evidence="6">The sequence shown here is derived from an EMBL/GenBank/DDBJ whole genome shotgun (WGS) entry which is preliminary data.</text>
</comment>
<dbReference type="Pfam" id="PF00120">
    <property type="entry name" value="Gln-synt_C"/>
    <property type="match status" value="1"/>
</dbReference>
<evidence type="ECO:0000256" key="4">
    <source>
        <dbReference type="SAM" id="Phobius"/>
    </source>
</evidence>
<proteinExistence type="inferred from homology"/>
<reference evidence="6" key="1">
    <citation type="submission" date="2022-07" db="EMBL/GenBank/DDBJ databases">
        <title>Genome Sequence of Xylaria arbuscula.</title>
        <authorList>
            <person name="Buettner E."/>
        </authorList>
    </citation>
    <scope>NUCLEOTIDE SEQUENCE</scope>
    <source>
        <strain evidence="6">VT107</strain>
    </source>
</reference>
<comment type="similarity">
    <text evidence="2 3">Belongs to the glutamine synthetase family.</text>
</comment>
<gene>
    <name evidence="6" type="ORF">NPX13_g2242</name>
</gene>
<dbReference type="InterPro" id="IPR014746">
    <property type="entry name" value="Gln_synth/guanido_kin_cat_dom"/>
</dbReference>
<feature type="domain" description="GS catalytic" evidence="5">
    <location>
        <begin position="138"/>
        <end position="478"/>
    </location>
</feature>
<evidence type="ECO:0000256" key="3">
    <source>
        <dbReference type="RuleBase" id="RU000384"/>
    </source>
</evidence>
<organism evidence="6 7">
    <name type="scientific">Xylaria arbuscula</name>
    <dbReference type="NCBI Taxonomy" id="114810"/>
    <lineage>
        <taxon>Eukaryota</taxon>
        <taxon>Fungi</taxon>
        <taxon>Dikarya</taxon>
        <taxon>Ascomycota</taxon>
        <taxon>Pezizomycotina</taxon>
        <taxon>Sordariomycetes</taxon>
        <taxon>Xylariomycetidae</taxon>
        <taxon>Xylariales</taxon>
        <taxon>Xylariaceae</taxon>
        <taxon>Xylaria</taxon>
    </lineage>
</organism>
<name>A0A9W8NK60_9PEZI</name>
<sequence length="478" mass="54275">MEWLEVLAMAVLAPLITSGIMICLLIPYWVDRYADSSVSPGLLEKGKIMDNYRLCEFLGANKDAEYLRILLVDFSGVRVAHYVPVPRCPQFAYGDGNVDIPEDKHKSLRTCGFQPKHATVMACVGDDAHAHRPCSKCPRTLMIDAVEELEAACGTILLLGFDIEVVLLDQDDVVVGPEDGLYVSMSMAHYQTLDLVEEIKHALEIADINIHHFQMKGNTKYEFALAPEPALKAVDSLILAQEIIRTISARFGIKATMTPKPAPLTMDHRGHTMRSVTHNGLHLRILLDHPRSLPKEDFILAGLLSHMPSLCAFGMASYDSYWGPTSQMARDIDDFGTILSYLPVRKSRNGYYELRIMDSTANPYLFVSAVLHAALDGFENFKDLHWSSSQSTISEFDWPSSQSMINELDNDAKRHRWMTDHMPASLEKALEHLKRDKTLEDRLGRSLVQIYIHLKEQEVQVFERYDDEERRLKFLEYF</sequence>
<dbReference type="PANTHER" id="PTHR43785:SF2">
    <property type="entry name" value="TYPE-1 GLUTAMINE SYNTHETASE 1"/>
    <property type="match status" value="1"/>
</dbReference>
<dbReference type="SUPFAM" id="SSF55931">
    <property type="entry name" value="Glutamine synthetase/guanido kinase"/>
    <property type="match status" value="1"/>
</dbReference>
<protein>
    <recommendedName>
        <fullName evidence="5">GS catalytic domain-containing protein</fullName>
    </recommendedName>
</protein>
<dbReference type="EMBL" id="JANPWZ010000231">
    <property type="protein sequence ID" value="KAJ3578324.1"/>
    <property type="molecule type" value="Genomic_DNA"/>
</dbReference>
<keyword evidence="4" id="KW-0472">Membrane</keyword>
<keyword evidence="4" id="KW-0812">Transmembrane</keyword>
<evidence type="ECO:0000256" key="2">
    <source>
        <dbReference type="PROSITE-ProRule" id="PRU01331"/>
    </source>
</evidence>
<evidence type="ECO:0000256" key="1">
    <source>
        <dbReference type="ARBA" id="ARBA00022598"/>
    </source>
</evidence>
<dbReference type="SMART" id="SM01230">
    <property type="entry name" value="Gln-synt_C"/>
    <property type="match status" value="1"/>
</dbReference>
<dbReference type="PROSITE" id="PS51987">
    <property type="entry name" value="GS_CATALYTIC"/>
    <property type="match status" value="1"/>
</dbReference>
<dbReference type="Proteomes" id="UP001148614">
    <property type="component" value="Unassembled WGS sequence"/>
</dbReference>
<keyword evidence="1" id="KW-0436">Ligase</keyword>
<dbReference type="InterPro" id="IPR008146">
    <property type="entry name" value="Gln_synth_cat_dom"/>
</dbReference>
<dbReference type="VEuPathDB" id="FungiDB:F4678DRAFT_469364"/>